<dbReference type="InterPro" id="IPR036179">
    <property type="entry name" value="Ig-like_dom_sf"/>
</dbReference>
<dbReference type="SUPFAM" id="SSF48726">
    <property type="entry name" value="Immunoglobulin"/>
    <property type="match status" value="1"/>
</dbReference>
<organism evidence="3">
    <name type="scientific">Rhipicephalus microplus</name>
    <name type="common">Cattle tick</name>
    <name type="synonym">Boophilus microplus</name>
    <dbReference type="NCBI Taxonomy" id="6941"/>
    <lineage>
        <taxon>Eukaryota</taxon>
        <taxon>Metazoa</taxon>
        <taxon>Ecdysozoa</taxon>
        <taxon>Arthropoda</taxon>
        <taxon>Chelicerata</taxon>
        <taxon>Arachnida</taxon>
        <taxon>Acari</taxon>
        <taxon>Parasitiformes</taxon>
        <taxon>Ixodida</taxon>
        <taxon>Ixodoidea</taxon>
        <taxon>Ixodidae</taxon>
        <taxon>Rhipicephalinae</taxon>
        <taxon>Rhipicephalus</taxon>
        <taxon>Boophilus</taxon>
    </lineage>
</organism>
<feature type="chain" id="PRO_5026010618" evidence="1">
    <location>
        <begin position="21"/>
        <end position="195"/>
    </location>
</feature>
<dbReference type="InterPro" id="IPR013783">
    <property type="entry name" value="Ig-like_fold"/>
</dbReference>
<evidence type="ECO:0000259" key="2">
    <source>
        <dbReference type="PROSITE" id="PS50835"/>
    </source>
</evidence>
<protein>
    <submittedName>
        <fullName evidence="3">Putative down syndrome cell adhesion molecule</fullName>
    </submittedName>
</protein>
<dbReference type="OrthoDB" id="6479028at2759"/>
<evidence type="ECO:0000313" key="3">
    <source>
        <dbReference type="EMBL" id="NIE45250.1"/>
    </source>
</evidence>
<dbReference type="InterPro" id="IPR007110">
    <property type="entry name" value="Ig-like_dom"/>
</dbReference>
<proteinExistence type="predicted"/>
<dbReference type="InterPro" id="IPR003599">
    <property type="entry name" value="Ig_sub"/>
</dbReference>
<dbReference type="PROSITE" id="PS50835">
    <property type="entry name" value="IG_LIKE"/>
    <property type="match status" value="1"/>
</dbReference>
<reference evidence="3" key="1">
    <citation type="submission" date="2020-03" db="EMBL/GenBank/DDBJ databases">
        <title>A transcriptome and proteome of the tick Rhipicephalus microplus shaped by the genetic composition of its hosts and developmental stage.</title>
        <authorList>
            <person name="Garcia G.R."/>
            <person name="Ribeiro J.M.C."/>
            <person name="Maruyama S.R."/>
            <person name="Gardinasse L.G."/>
            <person name="Nelson K."/>
            <person name="Ferreira B.R."/>
            <person name="Andrade T.G."/>
            <person name="Santos I.K.F.M."/>
        </authorList>
    </citation>
    <scope>NUCLEOTIDE SEQUENCE</scope>
    <source>
        <strain evidence="3">NSGR</strain>
        <tissue evidence="3">Salivary glands</tissue>
    </source>
</reference>
<accession>A0A6G5A511</accession>
<dbReference type="Pfam" id="PF13927">
    <property type="entry name" value="Ig_3"/>
    <property type="match status" value="1"/>
</dbReference>
<keyword evidence="1" id="KW-0732">Signal</keyword>
<feature type="signal peptide" evidence="1">
    <location>
        <begin position="1"/>
        <end position="20"/>
    </location>
</feature>
<evidence type="ECO:0000256" key="1">
    <source>
        <dbReference type="SAM" id="SignalP"/>
    </source>
</evidence>
<dbReference type="EMBL" id="GIKN01002977">
    <property type="protein sequence ID" value="NIE45250.1"/>
    <property type="molecule type" value="Transcribed_RNA"/>
</dbReference>
<dbReference type="VEuPathDB" id="VectorBase:LOC119174053"/>
<dbReference type="Gene3D" id="2.60.40.10">
    <property type="entry name" value="Immunoglobulins"/>
    <property type="match status" value="1"/>
</dbReference>
<sequence length="195" mass="21896">MPYGLVVALALLWMATRTHASDLVFLYPTITFPRNITMGLGSFVNFRCELNISAGSANEMVWLHEGTRIIDNGRRHSSLEVPSEGRYISHLELRELEDIDAGRYTCDAKVRLDNLNLVQVVPDSVYLSVADYKKAHWSQPCLQLQTMKTCVDANTACLRDQPPSRTTPTGWSCQCLDQFPIYISALGRCGKGKRN</sequence>
<name>A0A6G5A511_RHIMP</name>
<dbReference type="SMART" id="SM00409">
    <property type="entry name" value="IG"/>
    <property type="match status" value="1"/>
</dbReference>
<feature type="domain" description="Ig-like" evidence="2">
    <location>
        <begin position="28"/>
        <end position="116"/>
    </location>
</feature>
<dbReference type="AlphaFoldDB" id="A0A6G5A511"/>